<proteinExistence type="inferred from homology"/>
<evidence type="ECO:0000313" key="4">
    <source>
        <dbReference type="Proteomes" id="UP000015101"/>
    </source>
</evidence>
<dbReference type="SUPFAM" id="SSF52266">
    <property type="entry name" value="SGNH hydrolase"/>
    <property type="match status" value="1"/>
</dbReference>
<name>T1G3G0_HELRO</name>
<reference evidence="4" key="1">
    <citation type="submission" date="2012-12" db="EMBL/GenBank/DDBJ databases">
        <authorList>
            <person name="Hellsten U."/>
            <person name="Grimwood J."/>
            <person name="Chapman J.A."/>
            <person name="Shapiro H."/>
            <person name="Aerts A."/>
            <person name="Otillar R.P."/>
            <person name="Terry A.Y."/>
            <person name="Boore J.L."/>
            <person name="Simakov O."/>
            <person name="Marletaz F."/>
            <person name="Cho S.-J."/>
            <person name="Edsinger-Gonzales E."/>
            <person name="Havlak P."/>
            <person name="Kuo D.-H."/>
            <person name="Larsson T."/>
            <person name="Lv J."/>
            <person name="Arendt D."/>
            <person name="Savage R."/>
            <person name="Osoegawa K."/>
            <person name="de Jong P."/>
            <person name="Lindberg D.R."/>
            <person name="Seaver E.C."/>
            <person name="Weisblat D.A."/>
            <person name="Putnam N.H."/>
            <person name="Grigoriev I.V."/>
            <person name="Rokhsar D.S."/>
        </authorList>
    </citation>
    <scope>NUCLEOTIDE SEQUENCE</scope>
</reference>
<dbReference type="InterPro" id="IPR036514">
    <property type="entry name" value="SGNH_hydro_sf"/>
</dbReference>
<dbReference type="RefSeq" id="XP_009017154.1">
    <property type="nucleotide sequence ID" value="XM_009018906.1"/>
</dbReference>
<protein>
    <recommendedName>
        <fullName evidence="5">SGNH hydrolase-type esterase domain-containing protein</fullName>
    </recommendedName>
</protein>
<dbReference type="EnsemblMetazoa" id="HelroT78799">
    <property type="protein sequence ID" value="HelroP78799"/>
    <property type="gene ID" value="HelroG78799"/>
</dbReference>
<evidence type="ECO:0000313" key="3">
    <source>
        <dbReference type="EnsemblMetazoa" id="HelroP78799"/>
    </source>
</evidence>
<organism evidence="3 4">
    <name type="scientific">Helobdella robusta</name>
    <name type="common">Californian leech</name>
    <dbReference type="NCBI Taxonomy" id="6412"/>
    <lineage>
        <taxon>Eukaryota</taxon>
        <taxon>Metazoa</taxon>
        <taxon>Spiralia</taxon>
        <taxon>Lophotrochozoa</taxon>
        <taxon>Annelida</taxon>
        <taxon>Clitellata</taxon>
        <taxon>Hirudinea</taxon>
        <taxon>Rhynchobdellida</taxon>
        <taxon>Glossiphoniidae</taxon>
        <taxon>Helobdella</taxon>
    </lineage>
</organism>
<dbReference type="CTD" id="20215608"/>
<reference evidence="3" key="3">
    <citation type="submission" date="2015-06" db="UniProtKB">
        <authorList>
            <consortium name="EnsemblMetazoa"/>
        </authorList>
    </citation>
    <scope>IDENTIFICATION</scope>
</reference>
<dbReference type="GeneID" id="20215608"/>
<comment type="similarity">
    <text evidence="1">Belongs to the PC-esterase family.</text>
</comment>
<dbReference type="eggNOG" id="ENOG502QVBZ">
    <property type="taxonomic scope" value="Eukaryota"/>
</dbReference>
<dbReference type="OrthoDB" id="9975373at2759"/>
<dbReference type="EMBL" id="KB096457">
    <property type="protein sequence ID" value="ESO04575.1"/>
    <property type="molecule type" value="Genomic_DNA"/>
</dbReference>
<keyword evidence="4" id="KW-1185">Reference proteome</keyword>
<dbReference type="STRING" id="6412.T1G3G0"/>
<dbReference type="EMBL" id="AMQM01004120">
    <property type="status" value="NOT_ANNOTATED_CDS"/>
    <property type="molecule type" value="Genomic_DNA"/>
</dbReference>
<sequence>MEIQFENFDVRELFDNKYVVIIGDSVTRGIYKDLVMCLSSDRECLDQQELKQKGEISFLGDQLVEGGVQTNGIEYKEIREFCTSRILLRFYFVTRCFNSYVETVLADLHFHEKPDILILNSCLWDINRYGPNGMKEYVSNLNRLFASLDLILNEKYDKTRENKILNNNKPLIIWLTTFPISSQPRGGLFTEETLSRSRKTLRLDVMQANYKSQQLALKYNINVIDMHYHFRNELDLRANDGIHWLGQGHLKARNLIIDHICKSWGVRVPKR</sequence>
<dbReference type="PANTHER" id="PTHR14469">
    <property type="entry name" value="SARCOMA ANTIGEN NY-SAR-23"/>
    <property type="match status" value="1"/>
</dbReference>
<dbReference type="PANTHER" id="PTHR14469:SF0">
    <property type="entry name" value="FAMILY WITH SEQUENCE SIMILARITY 113"/>
    <property type="match status" value="1"/>
</dbReference>
<dbReference type="Proteomes" id="UP000015101">
    <property type="component" value="Unassembled WGS sequence"/>
</dbReference>
<dbReference type="AlphaFoldDB" id="T1G3G0"/>
<reference evidence="2 4" key="2">
    <citation type="journal article" date="2013" name="Nature">
        <title>Insights into bilaterian evolution from three spiralian genomes.</title>
        <authorList>
            <person name="Simakov O."/>
            <person name="Marletaz F."/>
            <person name="Cho S.J."/>
            <person name="Edsinger-Gonzales E."/>
            <person name="Havlak P."/>
            <person name="Hellsten U."/>
            <person name="Kuo D.H."/>
            <person name="Larsson T."/>
            <person name="Lv J."/>
            <person name="Arendt D."/>
            <person name="Savage R."/>
            <person name="Osoegawa K."/>
            <person name="de Jong P."/>
            <person name="Grimwood J."/>
            <person name="Chapman J.A."/>
            <person name="Shapiro H."/>
            <person name="Aerts A."/>
            <person name="Otillar R.P."/>
            <person name="Terry A.Y."/>
            <person name="Boore J.L."/>
            <person name="Grigoriev I.V."/>
            <person name="Lindberg D.R."/>
            <person name="Seaver E.C."/>
            <person name="Weisblat D.A."/>
            <person name="Putnam N.H."/>
            <person name="Rokhsar D.S."/>
        </authorList>
    </citation>
    <scope>NUCLEOTIDE SEQUENCE</scope>
</reference>
<dbReference type="KEGG" id="hro:HELRODRAFT_78799"/>
<evidence type="ECO:0000256" key="1">
    <source>
        <dbReference type="ARBA" id="ARBA00037957"/>
    </source>
</evidence>
<evidence type="ECO:0008006" key="5">
    <source>
        <dbReference type="Google" id="ProtNLM"/>
    </source>
</evidence>
<dbReference type="InParanoid" id="T1G3G0"/>
<gene>
    <name evidence="3" type="primary">20215608</name>
    <name evidence="2" type="ORF">HELRODRAFT_78799</name>
</gene>
<dbReference type="OMA" id="DFRAGPQ"/>
<dbReference type="Gene3D" id="3.40.50.1110">
    <property type="entry name" value="SGNH hydrolase"/>
    <property type="match status" value="1"/>
</dbReference>
<evidence type="ECO:0000313" key="2">
    <source>
        <dbReference type="EMBL" id="ESO04575.1"/>
    </source>
</evidence>
<accession>T1G3G0</accession>
<dbReference type="HOGENOM" id="CLU_087156_0_0_1"/>